<dbReference type="PANTHER" id="PTHR43806:SF11">
    <property type="entry name" value="CEREVISIN-RELATED"/>
    <property type="match status" value="1"/>
</dbReference>
<comment type="similarity">
    <text evidence="1 5">Belongs to the peptidase S8 family.</text>
</comment>
<dbReference type="PROSITE" id="PS51892">
    <property type="entry name" value="SUBTILASE"/>
    <property type="match status" value="1"/>
</dbReference>
<evidence type="ECO:0000256" key="3">
    <source>
        <dbReference type="ARBA" id="ARBA00022801"/>
    </source>
</evidence>
<comment type="caution">
    <text evidence="8">The sequence shown here is derived from an EMBL/GenBank/DDBJ whole genome shotgun (WGS) entry which is preliminary data.</text>
</comment>
<dbReference type="InterPro" id="IPR000209">
    <property type="entry name" value="Peptidase_S8/S53_dom"/>
</dbReference>
<evidence type="ECO:0000256" key="6">
    <source>
        <dbReference type="SAM" id="SignalP"/>
    </source>
</evidence>
<evidence type="ECO:0000256" key="2">
    <source>
        <dbReference type="ARBA" id="ARBA00022670"/>
    </source>
</evidence>
<evidence type="ECO:0000256" key="5">
    <source>
        <dbReference type="PROSITE-ProRule" id="PRU01240"/>
    </source>
</evidence>
<accession>A0ABX2IMB7</accession>
<evidence type="ECO:0000313" key="8">
    <source>
        <dbReference type="EMBL" id="NSX53670.1"/>
    </source>
</evidence>
<keyword evidence="4 5" id="KW-0720">Serine protease</keyword>
<sequence>MTFAKLIFPLVGTLMLGFAQLANAQDWQLVDADQITSDSFLILTVPLDDPADLAVIAQGIEAQFGVPFTAEWPLRAISVHCLIFDTSGHPNIDALIAGMRADARIRTVQRMQDFQTYEQRYADPLFPLQWSLDHMNVSKAHLLSTGAGIRVGVVDSAIDSTHQDLMGQVFETHDFVAVSPPNIPEAHGTAVAGIIAADATNATGMVGVAPGATLIGLRACWEAPGRSGQCNSFSLARALNFAILNRVDVLNLSIGGPFDPLIEELVLAAIQNGMIIVAASGETDQMSFPASIDGVIAAGGIATGRIPAPMVDVISTATENRHRYVSGSSISAAHVSGVVALLLAHQADLTFEETMQALRAAITLKGEVPMLDACKAIHAVVDSAALCIP</sequence>
<dbReference type="PRINTS" id="PR00723">
    <property type="entry name" value="SUBTILISIN"/>
</dbReference>
<proteinExistence type="inferred from homology"/>
<dbReference type="InterPro" id="IPR050131">
    <property type="entry name" value="Peptidase_S8_subtilisin-like"/>
</dbReference>
<keyword evidence="9" id="KW-1185">Reference proteome</keyword>
<keyword evidence="6" id="KW-0732">Signal</keyword>
<dbReference type="PANTHER" id="PTHR43806">
    <property type="entry name" value="PEPTIDASE S8"/>
    <property type="match status" value="1"/>
</dbReference>
<evidence type="ECO:0000259" key="7">
    <source>
        <dbReference type="Pfam" id="PF00082"/>
    </source>
</evidence>
<feature type="domain" description="Peptidase S8/S53" evidence="7">
    <location>
        <begin position="146"/>
        <end position="359"/>
    </location>
</feature>
<dbReference type="PROSITE" id="PS00137">
    <property type="entry name" value="SUBTILASE_HIS"/>
    <property type="match status" value="1"/>
</dbReference>
<name>A0ABX2IMB7_9RHOB</name>
<keyword evidence="3 5" id="KW-0378">Hydrolase</keyword>
<dbReference type="Proteomes" id="UP000777935">
    <property type="component" value="Unassembled WGS sequence"/>
</dbReference>
<feature type="chain" id="PRO_5046404065" evidence="6">
    <location>
        <begin position="25"/>
        <end position="389"/>
    </location>
</feature>
<evidence type="ECO:0000256" key="1">
    <source>
        <dbReference type="ARBA" id="ARBA00011073"/>
    </source>
</evidence>
<dbReference type="InterPro" id="IPR015500">
    <property type="entry name" value="Peptidase_S8_subtilisin-rel"/>
</dbReference>
<dbReference type="InterPro" id="IPR036852">
    <property type="entry name" value="Peptidase_S8/S53_dom_sf"/>
</dbReference>
<gene>
    <name evidence="8" type="ORF">HRQ87_02545</name>
</gene>
<feature type="active site" description="Charge relay system" evidence="5">
    <location>
        <position position="329"/>
    </location>
</feature>
<evidence type="ECO:0000313" key="9">
    <source>
        <dbReference type="Proteomes" id="UP000777935"/>
    </source>
</evidence>
<keyword evidence="2 5" id="KW-0645">Protease</keyword>
<dbReference type="RefSeq" id="WP_174134877.1">
    <property type="nucleotide sequence ID" value="NZ_JABUFE010000001.1"/>
</dbReference>
<evidence type="ECO:0000256" key="4">
    <source>
        <dbReference type="ARBA" id="ARBA00022825"/>
    </source>
</evidence>
<dbReference type="Gene3D" id="3.40.50.200">
    <property type="entry name" value="Peptidase S8/S53 domain"/>
    <property type="match status" value="1"/>
</dbReference>
<protein>
    <submittedName>
        <fullName evidence="8">S8 family serine peptidase</fullName>
    </submittedName>
</protein>
<dbReference type="InterPro" id="IPR022398">
    <property type="entry name" value="Peptidase_S8_His-AS"/>
</dbReference>
<dbReference type="SUPFAM" id="SSF52743">
    <property type="entry name" value="Subtilisin-like"/>
    <property type="match status" value="1"/>
</dbReference>
<reference evidence="8 9" key="1">
    <citation type="submission" date="2020-06" db="EMBL/GenBank/DDBJ databases">
        <title>Sulfitobacter algicola sp. nov., isolated from green algae.</title>
        <authorList>
            <person name="Wang C."/>
        </authorList>
    </citation>
    <scope>NUCLEOTIDE SEQUENCE [LARGE SCALE GENOMIC DNA]</scope>
    <source>
        <strain evidence="8 9">1151</strain>
    </source>
</reference>
<feature type="active site" description="Charge relay system" evidence="5">
    <location>
        <position position="155"/>
    </location>
</feature>
<dbReference type="EMBL" id="JABUFE010000001">
    <property type="protein sequence ID" value="NSX53670.1"/>
    <property type="molecule type" value="Genomic_DNA"/>
</dbReference>
<organism evidence="8 9">
    <name type="scientific">Parasulfitobacter algicola</name>
    <dbReference type="NCBI Taxonomy" id="2614809"/>
    <lineage>
        <taxon>Bacteria</taxon>
        <taxon>Pseudomonadati</taxon>
        <taxon>Pseudomonadota</taxon>
        <taxon>Alphaproteobacteria</taxon>
        <taxon>Rhodobacterales</taxon>
        <taxon>Roseobacteraceae</taxon>
        <taxon>Parasulfitobacter</taxon>
    </lineage>
</organism>
<feature type="active site" description="Charge relay system" evidence="5">
    <location>
        <position position="187"/>
    </location>
</feature>
<dbReference type="Pfam" id="PF00082">
    <property type="entry name" value="Peptidase_S8"/>
    <property type="match status" value="1"/>
</dbReference>
<feature type="signal peptide" evidence="6">
    <location>
        <begin position="1"/>
        <end position="24"/>
    </location>
</feature>